<dbReference type="InterPro" id="IPR041916">
    <property type="entry name" value="Anti_sigma_zinc_sf"/>
</dbReference>
<feature type="compositionally biased region" description="Basic and acidic residues" evidence="5">
    <location>
        <begin position="230"/>
        <end position="241"/>
    </location>
</feature>
<reference evidence="8" key="1">
    <citation type="journal article" date="2020" name="mSystems">
        <title>Genome- and Community-Level Interaction Insights into Carbon Utilization and Element Cycling Functions of Hydrothermarchaeota in Hydrothermal Sediment.</title>
        <authorList>
            <person name="Zhou Z."/>
            <person name="Liu Y."/>
            <person name="Xu W."/>
            <person name="Pan J."/>
            <person name="Luo Z.H."/>
            <person name="Li M."/>
        </authorList>
    </citation>
    <scope>NUCLEOTIDE SEQUENCE [LARGE SCALE GENOMIC DNA]</scope>
    <source>
        <strain evidence="8">SpSt-876</strain>
    </source>
</reference>
<evidence type="ECO:0000313" key="8">
    <source>
        <dbReference type="EMBL" id="HHS53004.1"/>
    </source>
</evidence>
<dbReference type="SUPFAM" id="SSF74653">
    <property type="entry name" value="TolA/TonB C-terminal domain"/>
    <property type="match status" value="1"/>
</dbReference>
<dbReference type="Gene3D" id="1.10.10.1320">
    <property type="entry name" value="Anti-sigma factor, zinc-finger domain"/>
    <property type="match status" value="1"/>
</dbReference>
<gene>
    <name evidence="8" type="ORF">ENW73_09180</name>
</gene>
<name>A0A7C6AB71_UNCW3</name>
<accession>A0A7C6AB71</accession>
<evidence type="ECO:0000256" key="6">
    <source>
        <dbReference type="SAM" id="Phobius"/>
    </source>
</evidence>
<dbReference type="Gene3D" id="3.30.1150.10">
    <property type="match status" value="1"/>
</dbReference>
<dbReference type="PROSITE" id="PS52015">
    <property type="entry name" value="TONB_CTD"/>
    <property type="match status" value="1"/>
</dbReference>
<comment type="caution">
    <text evidence="8">The sequence shown here is derived from an EMBL/GenBank/DDBJ whole genome shotgun (WGS) entry which is preliminary data.</text>
</comment>
<dbReference type="EMBL" id="DTLI01000218">
    <property type="protein sequence ID" value="HHS53004.1"/>
    <property type="molecule type" value="Genomic_DNA"/>
</dbReference>
<keyword evidence="3 6" id="KW-1133">Transmembrane helix</keyword>
<dbReference type="NCBIfam" id="TIGR01352">
    <property type="entry name" value="tonB_Cterm"/>
    <property type="match status" value="1"/>
</dbReference>
<dbReference type="GO" id="GO:0055085">
    <property type="term" value="P:transmembrane transport"/>
    <property type="evidence" value="ECO:0007669"/>
    <property type="project" value="InterPro"/>
</dbReference>
<evidence type="ECO:0000259" key="7">
    <source>
        <dbReference type="PROSITE" id="PS52015"/>
    </source>
</evidence>
<dbReference type="InterPro" id="IPR037682">
    <property type="entry name" value="TonB_C"/>
</dbReference>
<evidence type="ECO:0000256" key="5">
    <source>
        <dbReference type="SAM" id="MobiDB-lite"/>
    </source>
</evidence>
<feature type="transmembrane region" description="Helical" evidence="6">
    <location>
        <begin position="92"/>
        <end position="113"/>
    </location>
</feature>
<keyword evidence="2 6" id="KW-0812">Transmembrane</keyword>
<dbReference type="AlphaFoldDB" id="A0A7C6AB71"/>
<dbReference type="InterPro" id="IPR027383">
    <property type="entry name" value="Znf_put"/>
</dbReference>
<feature type="region of interest" description="Disordered" evidence="5">
    <location>
        <begin position="220"/>
        <end position="245"/>
    </location>
</feature>
<dbReference type="GO" id="GO:0016020">
    <property type="term" value="C:membrane"/>
    <property type="evidence" value="ECO:0007669"/>
    <property type="project" value="UniProtKB-SubCell"/>
</dbReference>
<dbReference type="Pfam" id="PF03544">
    <property type="entry name" value="TonB_C"/>
    <property type="match status" value="1"/>
</dbReference>
<proteinExistence type="predicted"/>
<evidence type="ECO:0000256" key="3">
    <source>
        <dbReference type="ARBA" id="ARBA00022989"/>
    </source>
</evidence>
<dbReference type="InterPro" id="IPR006260">
    <property type="entry name" value="TonB/TolA_C"/>
</dbReference>
<keyword evidence="4 6" id="KW-0472">Membrane</keyword>
<dbReference type="Pfam" id="PF13490">
    <property type="entry name" value="zf-HC2"/>
    <property type="match status" value="1"/>
</dbReference>
<evidence type="ECO:0000256" key="2">
    <source>
        <dbReference type="ARBA" id="ARBA00022692"/>
    </source>
</evidence>
<organism evidence="8">
    <name type="scientific">candidate division WOR-3 bacterium</name>
    <dbReference type="NCBI Taxonomy" id="2052148"/>
    <lineage>
        <taxon>Bacteria</taxon>
        <taxon>Bacteria division WOR-3</taxon>
    </lineage>
</organism>
<protein>
    <submittedName>
        <fullName evidence="8">TonB family protein</fullName>
    </submittedName>
</protein>
<comment type="subcellular location">
    <subcellularLocation>
        <location evidence="1">Membrane</location>
        <topology evidence="1">Single-pass membrane protein</topology>
    </subcellularLocation>
</comment>
<sequence>MTDCHKIKQKLNAFVDNELSAQERQLVEAHLAQCPLCLKEVATITQLHSLAKEVAPKLSDDYLERLIGQVWLKIRKENLARTQAQRLFFPRFAPILALALTLILVAVIGIKFLTTSPSIKKSKERMVDSTSLPSIAQVEQDKVPTAKGKTEGPKSIISEAKKLETKEVAQAETKSAKTVEGVDLARDQAEQKRQKSIIQKEPLTVLAPLTQRTKLTEEKEMTESWANSSRIDKPKPIEIPKPESPTQSILGRLKQKISAEVIIQALVDTNGMVIETKVFKTSGYGILDTSALKAAKKAKFEPARVRTWVKIPFQFKAPGE</sequence>
<evidence type="ECO:0000256" key="4">
    <source>
        <dbReference type="ARBA" id="ARBA00023136"/>
    </source>
</evidence>
<evidence type="ECO:0000256" key="1">
    <source>
        <dbReference type="ARBA" id="ARBA00004167"/>
    </source>
</evidence>
<feature type="domain" description="TonB C-terminal" evidence="7">
    <location>
        <begin position="233"/>
        <end position="320"/>
    </location>
</feature>